<evidence type="ECO:0000313" key="2">
    <source>
        <dbReference type="Proteomes" id="UP001519887"/>
    </source>
</evidence>
<protein>
    <submittedName>
        <fullName evidence="1">Uncharacterized protein</fullName>
    </submittedName>
</protein>
<accession>A0ABS7CFJ8</accession>
<comment type="caution">
    <text evidence="1">The sequence shown here is derived from an EMBL/GenBank/DDBJ whole genome shotgun (WGS) entry which is preliminary data.</text>
</comment>
<feature type="non-terminal residue" evidence="1">
    <location>
        <position position="67"/>
    </location>
</feature>
<evidence type="ECO:0000313" key="1">
    <source>
        <dbReference type="EMBL" id="MBW7459700.1"/>
    </source>
</evidence>
<gene>
    <name evidence="1" type="ORF">K0U00_37140</name>
</gene>
<reference evidence="1 2" key="1">
    <citation type="submission" date="2021-07" db="EMBL/GenBank/DDBJ databases">
        <title>Paenibacillus radiodurans sp. nov., isolated from the southeastern edge of Tengger Desert.</title>
        <authorList>
            <person name="Zhang G."/>
        </authorList>
    </citation>
    <scope>NUCLEOTIDE SEQUENCE [LARGE SCALE GENOMIC DNA]</scope>
    <source>
        <strain evidence="1 2">CCM 7311</strain>
    </source>
</reference>
<dbReference type="EMBL" id="JAHZIK010001781">
    <property type="protein sequence ID" value="MBW7459700.1"/>
    <property type="molecule type" value="Genomic_DNA"/>
</dbReference>
<organism evidence="1 2">
    <name type="scientific">Paenibacillus sepulcri</name>
    <dbReference type="NCBI Taxonomy" id="359917"/>
    <lineage>
        <taxon>Bacteria</taxon>
        <taxon>Bacillati</taxon>
        <taxon>Bacillota</taxon>
        <taxon>Bacilli</taxon>
        <taxon>Bacillales</taxon>
        <taxon>Paenibacillaceae</taxon>
        <taxon>Paenibacillus</taxon>
    </lineage>
</organism>
<name>A0ABS7CFJ8_9BACL</name>
<keyword evidence="2" id="KW-1185">Reference proteome</keyword>
<proteinExistence type="predicted"/>
<sequence length="67" mass="7451">MLKNFLSSPLDSDLSFSLLLLQRLLRLAYPVVVDRQPAIIGAASSSVDGENAVQEQLHELLRFNALR</sequence>
<dbReference type="Proteomes" id="UP001519887">
    <property type="component" value="Unassembled WGS sequence"/>
</dbReference>